<sequence>MAKKNKKSLSESSLSKIGIKPLGDRVLIKEIKAVEGGKTASGIFIPDTVKEDRGAKQGEVVAVGPGRMDDGKLIPISVKVGDQVLYQWGDTIKIGETEYVMVSESNIIGIIK</sequence>
<proteinExistence type="inferred from homology"/>
<keyword evidence="2 3" id="KW-0143">Chaperone</keyword>
<dbReference type="PANTHER" id="PTHR10772:SF58">
    <property type="entry name" value="CO-CHAPERONIN GROES"/>
    <property type="match status" value="1"/>
</dbReference>
<dbReference type="Gene3D" id="2.30.33.40">
    <property type="entry name" value="GroES chaperonin"/>
    <property type="match status" value="1"/>
</dbReference>
<dbReference type="GO" id="GO:0005524">
    <property type="term" value="F:ATP binding"/>
    <property type="evidence" value="ECO:0007669"/>
    <property type="project" value="InterPro"/>
</dbReference>
<dbReference type="Pfam" id="PF00166">
    <property type="entry name" value="Cpn10"/>
    <property type="match status" value="1"/>
</dbReference>
<comment type="function">
    <text evidence="3 4">Together with the chaperonin GroEL, plays an essential role in assisting protein folding. The GroEL-GroES system forms a nano-cage that allows encapsulation of the non-native substrate proteins and provides a physical environment optimized to promote and accelerate protein folding. GroES binds to the apical surface of the GroEL ring, thereby capping the opening of the GroEL channel.</text>
</comment>
<name>A0A0G0Z6G6_9BACT</name>
<dbReference type="GO" id="GO:0051082">
    <property type="term" value="F:unfolded protein binding"/>
    <property type="evidence" value="ECO:0007669"/>
    <property type="project" value="TreeGrafter"/>
</dbReference>
<reference evidence="5 6" key="1">
    <citation type="journal article" date="2015" name="Nature">
        <title>rRNA introns, odd ribosomes, and small enigmatic genomes across a large radiation of phyla.</title>
        <authorList>
            <person name="Brown C.T."/>
            <person name="Hug L.A."/>
            <person name="Thomas B.C."/>
            <person name="Sharon I."/>
            <person name="Castelle C.J."/>
            <person name="Singh A."/>
            <person name="Wilkins M.J."/>
            <person name="Williams K.H."/>
            <person name="Banfield J.F."/>
        </authorList>
    </citation>
    <scope>NUCLEOTIDE SEQUENCE [LARGE SCALE GENOMIC DNA]</scope>
</reference>
<dbReference type="SMART" id="SM00883">
    <property type="entry name" value="Cpn10"/>
    <property type="match status" value="1"/>
</dbReference>
<dbReference type="CDD" id="cd00320">
    <property type="entry name" value="cpn10"/>
    <property type="match status" value="1"/>
</dbReference>
<comment type="subunit">
    <text evidence="3">Heptamer of 7 subunits arranged in a ring. Interacts with the chaperonin GroEL.</text>
</comment>
<dbReference type="InterPro" id="IPR020818">
    <property type="entry name" value="Chaperonin_GroES"/>
</dbReference>
<dbReference type="InterPro" id="IPR011032">
    <property type="entry name" value="GroES-like_sf"/>
</dbReference>
<comment type="subcellular location">
    <subcellularLocation>
        <location evidence="3">Cytoplasm</location>
    </subcellularLocation>
</comment>
<comment type="similarity">
    <text evidence="1 3 4">Belongs to the GroES chaperonin family.</text>
</comment>
<evidence type="ECO:0000256" key="3">
    <source>
        <dbReference type="HAMAP-Rule" id="MF_00580"/>
    </source>
</evidence>
<organism evidence="5 6">
    <name type="scientific">candidate division CPR1 bacterium GW2011_GWA2_42_17</name>
    <dbReference type="NCBI Taxonomy" id="1618341"/>
    <lineage>
        <taxon>Bacteria</taxon>
        <taxon>candidate division CPR1</taxon>
    </lineage>
</organism>
<dbReference type="GO" id="GO:0044183">
    <property type="term" value="F:protein folding chaperone"/>
    <property type="evidence" value="ECO:0007669"/>
    <property type="project" value="InterPro"/>
</dbReference>
<evidence type="ECO:0000313" key="6">
    <source>
        <dbReference type="Proteomes" id="UP000034875"/>
    </source>
</evidence>
<dbReference type="GO" id="GO:0005737">
    <property type="term" value="C:cytoplasm"/>
    <property type="evidence" value="ECO:0007669"/>
    <property type="project" value="UniProtKB-SubCell"/>
</dbReference>
<dbReference type="PANTHER" id="PTHR10772">
    <property type="entry name" value="10 KDA HEAT SHOCK PROTEIN"/>
    <property type="match status" value="1"/>
</dbReference>
<dbReference type="AlphaFoldDB" id="A0A0G0Z6G6"/>
<accession>A0A0G0Z6G6</accession>
<dbReference type="GO" id="GO:0046872">
    <property type="term" value="F:metal ion binding"/>
    <property type="evidence" value="ECO:0007669"/>
    <property type="project" value="TreeGrafter"/>
</dbReference>
<dbReference type="HAMAP" id="MF_00580">
    <property type="entry name" value="CH10"/>
    <property type="match status" value="1"/>
</dbReference>
<comment type="caution">
    <text evidence="5">The sequence shown here is derived from an EMBL/GenBank/DDBJ whole genome shotgun (WGS) entry which is preliminary data.</text>
</comment>
<evidence type="ECO:0000256" key="4">
    <source>
        <dbReference type="RuleBase" id="RU000535"/>
    </source>
</evidence>
<evidence type="ECO:0000256" key="2">
    <source>
        <dbReference type="ARBA" id="ARBA00023186"/>
    </source>
</evidence>
<protein>
    <recommendedName>
        <fullName evidence="3">Co-chaperonin GroES</fullName>
    </recommendedName>
    <alternativeName>
        <fullName evidence="3">10 kDa chaperonin</fullName>
    </alternativeName>
    <alternativeName>
        <fullName evidence="3">Chaperonin-10</fullName>
        <shortName evidence="3">Cpn10</shortName>
    </alternativeName>
</protein>
<evidence type="ECO:0000256" key="1">
    <source>
        <dbReference type="ARBA" id="ARBA00006975"/>
    </source>
</evidence>
<dbReference type="GO" id="GO:0051087">
    <property type="term" value="F:protein-folding chaperone binding"/>
    <property type="evidence" value="ECO:0007669"/>
    <property type="project" value="TreeGrafter"/>
</dbReference>
<dbReference type="PATRIC" id="fig|1618341.3.peg.165"/>
<dbReference type="FunFam" id="2.30.33.40:FF:000001">
    <property type="entry name" value="10 kDa chaperonin"/>
    <property type="match status" value="1"/>
</dbReference>
<dbReference type="Proteomes" id="UP000034875">
    <property type="component" value="Unassembled WGS sequence"/>
</dbReference>
<dbReference type="EMBL" id="LCCZ01000008">
    <property type="protein sequence ID" value="KKS44280.1"/>
    <property type="molecule type" value="Genomic_DNA"/>
</dbReference>
<dbReference type="InterPro" id="IPR037124">
    <property type="entry name" value="Chaperonin_GroES_sf"/>
</dbReference>
<dbReference type="SUPFAM" id="SSF50129">
    <property type="entry name" value="GroES-like"/>
    <property type="match status" value="1"/>
</dbReference>
<keyword evidence="3" id="KW-0963">Cytoplasm</keyword>
<dbReference type="PRINTS" id="PR00297">
    <property type="entry name" value="CHAPERONIN10"/>
</dbReference>
<evidence type="ECO:0000313" key="5">
    <source>
        <dbReference type="EMBL" id="KKS44280.1"/>
    </source>
</evidence>
<gene>
    <name evidence="3" type="primary">groES</name>
    <name evidence="3" type="synonym">groS</name>
    <name evidence="5" type="ORF">UV05_C0008G0009</name>
</gene>